<sequence length="129" mass="14902">MKCCPGLYQIHTFDGIPLKVGIAKNLRQRLRQHARSLQRKLQPTKSEPIGDPSHLRSKQSILAKHLYFDHSLTANYDLTTELGRQTFLAHEAYLLITYTASRDEAERLEKIAEATGIWRYQGRVRVIEN</sequence>
<dbReference type="Proteomes" id="UP000287649">
    <property type="component" value="Unassembled WGS sequence"/>
</dbReference>
<comment type="caution">
    <text evidence="1">The sequence shown here is derived from an EMBL/GenBank/DDBJ whole genome shotgun (WGS) entry which is preliminary data.</text>
</comment>
<keyword evidence="2" id="KW-1185">Reference proteome</keyword>
<organism evidence="1 2">
    <name type="scientific">Pseudidiomarina homiensis</name>
    <dbReference type="NCBI Taxonomy" id="364198"/>
    <lineage>
        <taxon>Bacteria</taxon>
        <taxon>Pseudomonadati</taxon>
        <taxon>Pseudomonadota</taxon>
        <taxon>Gammaproteobacteria</taxon>
        <taxon>Alteromonadales</taxon>
        <taxon>Idiomarinaceae</taxon>
        <taxon>Pseudidiomarina</taxon>
    </lineage>
</organism>
<evidence type="ECO:0008006" key="3">
    <source>
        <dbReference type="Google" id="ProtNLM"/>
    </source>
</evidence>
<dbReference type="AlphaFoldDB" id="A0A432Y7F0"/>
<evidence type="ECO:0000313" key="1">
    <source>
        <dbReference type="EMBL" id="RUO56894.1"/>
    </source>
</evidence>
<proteinExistence type="predicted"/>
<gene>
    <name evidence="1" type="ORF">CWI70_01715</name>
</gene>
<name>A0A432Y7F0_9GAMM</name>
<dbReference type="EMBL" id="PIPX01000001">
    <property type="protein sequence ID" value="RUO56894.1"/>
    <property type="molecule type" value="Genomic_DNA"/>
</dbReference>
<accession>A0A432Y7F0</accession>
<reference evidence="2" key="1">
    <citation type="journal article" date="2018" name="Front. Microbiol.">
        <title>Genome-Based Analysis Reveals the Taxonomy and Diversity of the Family Idiomarinaceae.</title>
        <authorList>
            <person name="Liu Y."/>
            <person name="Lai Q."/>
            <person name="Shao Z."/>
        </authorList>
    </citation>
    <scope>NUCLEOTIDE SEQUENCE [LARGE SCALE GENOMIC DNA]</scope>
    <source>
        <strain evidence="2">PO-M2</strain>
    </source>
</reference>
<evidence type="ECO:0000313" key="2">
    <source>
        <dbReference type="Proteomes" id="UP000287649"/>
    </source>
</evidence>
<dbReference type="OrthoDB" id="6893779at2"/>
<protein>
    <recommendedName>
        <fullName evidence="3">GIY-YIG domain-containing protein</fullName>
    </recommendedName>
</protein>